<evidence type="ECO:0000256" key="4">
    <source>
        <dbReference type="RuleBase" id="RU364105"/>
    </source>
</evidence>
<dbReference type="GO" id="GO:0042274">
    <property type="term" value="P:ribosomal small subunit biogenesis"/>
    <property type="evidence" value="ECO:0007669"/>
    <property type="project" value="TreeGrafter"/>
</dbReference>
<protein>
    <recommendedName>
        <fullName evidence="4">40S ribosomal protein S7</fullName>
    </recommendedName>
</protein>
<dbReference type="Proteomes" id="UP001488838">
    <property type="component" value="Unassembled WGS sequence"/>
</dbReference>
<dbReference type="InterPro" id="IPR000554">
    <property type="entry name" value="Ribosomal_eS7"/>
</dbReference>
<dbReference type="GO" id="GO:0030686">
    <property type="term" value="C:90S preribosome"/>
    <property type="evidence" value="ECO:0007669"/>
    <property type="project" value="TreeGrafter"/>
</dbReference>
<dbReference type="EMBL" id="JBBHLL010000569">
    <property type="protein sequence ID" value="KAK7800161.1"/>
    <property type="molecule type" value="Genomic_DNA"/>
</dbReference>
<organism evidence="5 6">
    <name type="scientific">Myodes glareolus</name>
    <name type="common">Bank vole</name>
    <name type="synonym">Clethrionomys glareolus</name>
    <dbReference type="NCBI Taxonomy" id="447135"/>
    <lineage>
        <taxon>Eukaryota</taxon>
        <taxon>Metazoa</taxon>
        <taxon>Chordata</taxon>
        <taxon>Craniata</taxon>
        <taxon>Vertebrata</taxon>
        <taxon>Euteleostomi</taxon>
        <taxon>Mammalia</taxon>
        <taxon>Eutheria</taxon>
        <taxon>Euarchontoglires</taxon>
        <taxon>Glires</taxon>
        <taxon>Rodentia</taxon>
        <taxon>Myomorpha</taxon>
        <taxon>Muroidea</taxon>
        <taxon>Cricetidae</taxon>
        <taxon>Arvicolinae</taxon>
        <taxon>Myodes</taxon>
    </lineage>
</organism>
<sequence>MLSSSTKTMKPNDKKTYDFESSISHALLELEMNSDLKAQLGNSVSPTTAKETEAGDGKKAILILAPVSQQKSFQKIQVWLVHELEKKFSGKHAVFTARGRFCPSQLRKNVQKISKKAPKNCTWQLYMKPSLGTCSSQVKLWILRVNG</sequence>
<dbReference type="GO" id="GO:0032040">
    <property type="term" value="C:small-subunit processome"/>
    <property type="evidence" value="ECO:0007669"/>
    <property type="project" value="TreeGrafter"/>
</dbReference>
<dbReference type="Pfam" id="PF01251">
    <property type="entry name" value="Ribosomal_S7e"/>
    <property type="match status" value="1"/>
</dbReference>
<keyword evidence="2 4" id="KW-0689">Ribosomal protein</keyword>
<dbReference type="GO" id="GO:0006364">
    <property type="term" value="P:rRNA processing"/>
    <property type="evidence" value="ECO:0007669"/>
    <property type="project" value="TreeGrafter"/>
</dbReference>
<evidence type="ECO:0000313" key="5">
    <source>
        <dbReference type="EMBL" id="KAK7800161.1"/>
    </source>
</evidence>
<proteinExistence type="inferred from homology"/>
<evidence type="ECO:0000256" key="1">
    <source>
        <dbReference type="ARBA" id="ARBA00007820"/>
    </source>
</evidence>
<accession>A0AAW0HEY4</accession>
<gene>
    <name evidence="5" type="ORF">U0070_001374</name>
</gene>
<dbReference type="GO" id="GO:0022627">
    <property type="term" value="C:cytosolic small ribosomal subunit"/>
    <property type="evidence" value="ECO:0007669"/>
    <property type="project" value="TreeGrafter"/>
</dbReference>
<evidence type="ECO:0000313" key="6">
    <source>
        <dbReference type="Proteomes" id="UP001488838"/>
    </source>
</evidence>
<dbReference type="GO" id="GO:0003735">
    <property type="term" value="F:structural constituent of ribosome"/>
    <property type="evidence" value="ECO:0007669"/>
    <property type="project" value="InterPro"/>
</dbReference>
<keyword evidence="6" id="KW-1185">Reference proteome</keyword>
<comment type="caution">
    <text evidence="5">The sequence shown here is derived from an EMBL/GenBank/DDBJ whole genome shotgun (WGS) entry which is preliminary data.</text>
</comment>
<dbReference type="PANTHER" id="PTHR11278">
    <property type="entry name" value="40S RIBOSOMAL PROTEIN S7"/>
    <property type="match status" value="1"/>
</dbReference>
<reference evidence="5 6" key="1">
    <citation type="journal article" date="2023" name="bioRxiv">
        <title>Conserved and derived expression patterns and positive selection on dental genes reveal complex evolutionary context of ever-growing rodent molars.</title>
        <authorList>
            <person name="Calamari Z.T."/>
            <person name="Song A."/>
            <person name="Cohen E."/>
            <person name="Akter M."/>
            <person name="Roy R.D."/>
            <person name="Hallikas O."/>
            <person name="Christensen M.M."/>
            <person name="Li P."/>
            <person name="Marangoni P."/>
            <person name="Jernvall J."/>
            <person name="Klein O.D."/>
        </authorList>
    </citation>
    <scope>NUCLEOTIDE SEQUENCE [LARGE SCALE GENOMIC DNA]</scope>
    <source>
        <strain evidence="5">V071</strain>
    </source>
</reference>
<evidence type="ECO:0000256" key="2">
    <source>
        <dbReference type="ARBA" id="ARBA00022980"/>
    </source>
</evidence>
<name>A0AAW0HEY4_MYOGA</name>
<evidence type="ECO:0000256" key="3">
    <source>
        <dbReference type="ARBA" id="ARBA00023274"/>
    </source>
</evidence>
<keyword evidence="3 4" id="KW-0687">Ribonucleoprotein</keyword>
<dbReference type="PANTHER" id="PTHR11278:SF0">
    <property type="entry name" value="SMALL RIBOSOMAL SUBUNIT PROTEIN ES7"/>
    <property type="match status" value="1"/>
</dbReference>
<dbReference type="GO" id="GO:0006412">
    <property type="term" value="P:translation"/>
    <property type="evidence" value="ECO:0007669"/>
    <property type="project" value="InterPro"/>
</dbReference>
<comment type="similarity">
    <text evidence="1 4">Belongs to the eukaryotic ribosomal protein eS7 family.</text>
</comment>
<dbReference type="AlphaFoldDB" id="A0AAW0HEY4"/>